<gene>
    <name evidence="2" type="ORF">EZS27_021117</name>
</gene>
<keyword evidence="1" id="KW-1133">Transmembrane helix</keyword>
<name>A0A5J4R8T7_9ZZZZ</name>
<comment type="caution">
    <text evidence="2">The sequence shown here is derived from an EMBL/GenBank/DDBJ whole genome shotgun (WGS) entry which is preliminary data.</text>
</comment>
<evidence type="ECO:0000256" key="1">
    <source>
        <dbReference type="SAM" id="Phobius"/>
    </source>
</evidence>
<sequence length="43" mass="4869">MGKNKKKVHTKKEEQQAEKVVKIVCISLVVLALILVISFTIFN</sequence>
<reference evidence="2" key="1">
    <citation type="submission" date="2019-03" db="EMBL/GenBank/DDBJ databases">
        <title>Single cell metagenomics reveals metabolic interactions within the superorganism composed of flagellate Streblomastix strix and complex community of Bacteroidetes bacteria on its surface.</title>
        <authorList>
            <person name="Treitli S.C."/>
            <person name="Kolisko M."/>
            <person name="Husnik F."/>
            <person name="Keeling P."/>
            <person name="Hampl V."/>
        </authorList>
    </citation>
    <scope>NUCLEOTIDE SEQUENCE</scope>
    <source>
        <strain evidence="2">STM</strain>
    </source>
</reference>
<keyword evidence="1" id="KW-0812">Transmembrane</keyword>
<organism evidence="2">
    <name type="scientific">termite gut metagenome</name>
    <dbReference type="NCBI Taxonomy" id="433724"/>
    <lineage>
        <taxon>unclassified sequences</taxon>
        <taxon>metagenomes</taxon>
        <taxon>organismal metagenomes</taxon>
    </lineage>
</organism>
<keyword evidence="1" id="KW-0472">Membrane</keyword>
<dbReference type="AlphaFoldDB" id="A0A5J4R8T7"/>
<dbReference type="EMBL" id="SNRY01001543">
    <property type="protein sequence ID" value="KAA6330148.1"/>
    <property type="molecule type" value="Genomic_DNA"/>
</dbReference>
<proteinExistence type="predicted"/>
<protein>
    <submittedName>
        <fullName evidence="2">Uncharacterized protein</fullName>
    </submittedName>
</protein>
<feature type="transmembrane region" description="Helical" evidence="1">
    <location>
        <begin position="20"/>
        <end position="42"/>
    </location>
</feature>
<accession>A0A5J4R8T7</accession>
<evidence type="ECO:0000313" key="2">
    <source>
        <dbReference type="EMBL" id="KAA6330148.1"/>
    </source>
</evidence>